<name>A0A060BU89_9BACT</name>
<dbReference type="Gene3D" id="2.60.40.1180">
    <property type="entry name" value="Golgi alpha-mannosidase II"/>
    <property type="match status" value="1"/>
</dbReference>
<proteinExistence type="predicted"/>
<dbReference type="GO" id="GO:0016798">
    <property type="term" value="F:hydrolase activity, acting on glycosyl bonds"/>
    <property type="evidence" value="ECO:0007669"/>
    <property type="project" value="UniProtKB-KW"/>
</dbReference>
<dbReference type="SUPFAM" id="SSF51011">
    <property type="entry name" value="Glycosyl hydrolase domain"/>
    <property type="match status" value="1"/>
</dbReference>
<accession>A0A060BU89</accession>
<sequence>TLIHLRKTLPALELLSHAHTAVTPFEEERVLMLHRWYGEDHAVALFNFDRHAHRVQLPMLAGMWQKLTDADLGHAAFPDHIASPGKAAVTLPAENFALYGRNHA</sequence>
<organism evidence="1">
    <name type="scientific">uncultured Geobacter sp</name>
    <dbReference type="NCBI Taxonomy" id="186741"/>
    <lineage>
        <taxon>Bacteria</taxon>
        <taxon>Pseudomonadati</taxon>
        <taxon>Thermodesulfobacteriota</taxon>
        <taxon>Desulfuromonadia</taxon>
        <taxon>Geobacterales</taxon>
        <taxon>Geobacteraceae</taxon>
        <taxon>Geobacter</taxon>
        <taxon>environmental samples</taxon>
    </lineage>
</organism>
<dbReference type="AlphaFoldDB" id="A0A060BU89"/>
<reference evidence="1" key="1">
    <citation type="journal article" date="2013" name="Environ. Microbiol.">
        <title>Seasonally variable intestinal metagenomes of the red palm weevil (Rhynchophorus ferrugineus).</title>
        <authorList>
            <person name="Jia S."/>
            <person name="Zhang X."/>
            <person name="Zhang G."/>
            <person name="Yin A."/>
            <person name="Zhang S."/>
            <person name="Li F."/>
            <person name="Wang L."/>
            <person name="Zhao D."/>
            <person name="Yun Q."/>
            <person name="Tala"/>
            <person name="Wang J."/>
            <person name="Sun G."/>
            <person name="Baabdullah M."/>
            <person name="Yu X."/>
            <person name="Hu S."/>
            <person name="Al-Mssallem I.S."/>
            <person name="Yu J."/>
        </authorList>
    </citation>
    <scope>NUCLEOTIDE SEQUENCE</scope>
</reference>
<dbReference type="EMBL" id="KF118987">
    <property type="protein sequence ID" value="AIA86252.1"/>
    <property type="molecule type" value="Genomic_DNA"/>
</dbReference>
<evidence type="ECO:0000313" key="1">
    <source>
        <dbReference type="EMBL" id="AIA86252.1"/>
    </source>
</evidence>
<protein>
    <submittedName>
        <fullName evidence="1">CAZy families CBM48|GH13 protein</fullName>
    </submittedName>
</protein>
<feature type="non-terminal residue" evidence="1">
    <location>
        <position position="1"/>
    </location>
</feature>
<dbReference type="InterPro" id="IPR013780">
    <property type="entry name" value="Glyco_hydro_b"/>
</dbReference>